<keyword evidence="2" id="KW-1185">Reference proteome</keyword>
<sequence length="225" mass="25794">MSRKHVLLSLCALGATGVALYYGYDYYENNSTRGLEAKYAKLSPEFSKAMVSVRNGTQGTYQSTNSRLVSPTYVTSRHFLDIISKSYFGELNKEFILTSNSYRQDPSIDRFIEFAKVCDKMSELDIYNYGDHPTCRYANVIWELSQKDPEVIKSLALLGIMASAREVRPHNQTELSKSLIALEKNISNFDLGFTYTLPTSEYLTQENVRSHTRSWFNLSVLERRK</sequence>
<accession>A0A3A1Y7H1</accession>
<dbReference type="EMBL" id="NRJH01000014">
    <property type="protein sequence ID" value="RIY33461.1"/>
    <property type="molecule type" value="Genomic_DNA"/>
</dbReference>
<reference evidence="1 2" key="1">
    <citation type="submission" date="2017-08" db="EMBL/GenBank/DDBJ databases">
        <title>Reclassification of Bisgaard taxon 37 and 44.</title>
        <authorList>
            <person name="Christensen H."/>
        </authorList>
    </citation>
    <scope>NUCLEOTIDE SEQUENCE [LARGE SCALE GENOMIC DNA]</scope>
    <source>
        <strain evidence="1 2">B96_4</strain>
    </source>
</reference>
<dbReference type="RefSeq" id="WP_119496546.1">
    <property type="nucleotide sequence ID" value="NZ_NRJH01000014.1"/>
</dbReference>
<protein>
    <submittedName>
        <fullName evidence="1">Uncharacterized protein</fullName>
    </submittedName>
</protein>
<comment type="caution">
    <text evidence="1">The sequence shown here is derived from an EMBL/GenBank/DDBJ whole genome shotgun (WGS) entry which is preliminary data.</text>
</comment>
<evidence type="ECO:0000313" key="1">
    <source>
        <dbReference type="EMBL" id="RIY33461.1"/>
    </source>
</evidence>
<organism evidence="1 2">
    <name type="scientific">Psittacicella melopsittaci</name>
    <dbReference type="NCBI Taxonomy" id="2028576"/>
    <lineage>
        <taxon>Bacteria</taxon>
        <taxon>Pseudomonadati</taxon>
        <taxon>Pseudomonadota</taxon>
        <taxon>Gammaproteobacteria</taxon>
        <taxon>Pasteurellales</taxon>
        <taxon>Psittacicellaceae</taxon>
        <taxon>Psittacicella</taxon>
    </lineage>
</organism>
<dbReference type="AlphaFoldDB" id="A0A3A1Y7H1"/>
<proteinExistence type="predicted"/>
<dbReference type="Proteomes" id="UP000266258">
    <property type="component" value="Unassembled WGS sequence"/>
</dbReference>
<gene>
    <name evidence="1" type="ORF">CJP74_01675</name>
</gene>
<evidence type="ECO:0000313" key="2">
    <source>
        <dbReference type="Proteomes" id="UP000266258"/>
    </source>
</evidence>
<name>A0A3A1Y7H1_9GAMM</name>